<sequence length="105" mass="12110">MLSLRPSTRLKGRKYKCQHFPEVDCRPWVENTTSTGVRVWKDASVRARDRCKPYSLKQGDSGRRMKYCVFKCPHRVLLVADSLEVSARTPGRTRRLCTLACRAPL</sequence>
<name>A0A438JCX9_VITVI</name>
<dbReference type="AlphaFoldDB" id="A0A438JCX9"/>
<evidence type="ECO:0000313" key="1">
    <source>
        <dbReference type="EMBL" id="RVX06809.1"/>
    </source>
</evidence>
<protein>
    <submittedName>
        <fullName evidence="1">Uncharacterized protein</fullName>
    </submittedName>
</protein>
<proteinExistence type="predicted"/>
<dbReference type="Proteomes" id="UP000288805">
    <property type="component" value="Unassembled WGS sequence"/>
</dbReference>
<dbReference type="EMBL" id="QGNW01000049">
    <property type="protein sequence ID" value="RVX06809.1"/>
    <property type="molecule type" value="Genomic_DNA"/>
</dbReference>
<accession>A0A438JCX9</accession>
<gene>
    <name evidence="1" type="ORF">CK203_015095</name>
</gene>
<comment type="caution">
    <text evidence="1">The sequence shown here is derived from an EMBL/GenBank/DDBJ whole genome shotgun (WGS) entry which is preliminary data.</text>
</comment>
<reference evidence="1 2" key="1">
    <citation type="journal article" date="2018" name="PLoS Genet.">
        <title>Population sequencing reveals clonal diversity and ancestral inbreeding in the grapevine cultivar Chardonnay.</title>
        <authorList>
            <person name="Roach M.J."/>
            <person name="Johnson D.L."/>
            <person name="Bohlmann J."/>
            <person name="van Vuuren H.J."/>
            <person name="Jones S.J."/>
            <person name="Pretorius I.S."/>
            <person name="Schmidt S.A."/>
            <person name="Borneman A.R."/>
        </authorList>
    </citation>
    <scope>NUCLEOTIDE SEQUENCE [LARGE SCALE GENOMIC DNA]</scope>
    <source>
        <strain evidence="2">cv. Chardonnay</strain>
        <tissue evidence="1">Leaf</tissue>
    </source>
</reference>
<organism evidence="1 2">
    <name type="scientific">Vitis vinifera</name>
    <name type="common">Grape</name>
    <dbReference type="NCBI Taxonomy" id="29760"/>
    <lineage>
        <taxon>Eukaryota</taxon>
        <taxon>Viridiplantae</taxon>
        <taxon>Streptophyta</taxon>
        <taxon>Embryophyta</taxon>
        <taxon>Tracheophyta</taxon>
        <taxon>Spermatophyta</taxon>
        <taxon>Magnoliopsida</taxon>
        <taxon>eudicotyledons</taxon>
        <taxon>Gunneridae</taxon>
        <taxon>Pentapetalae</taxon>
        <taxon>rosids</taxon>
        <taxon>Vitales</taxon>
        <taxon>Vitaceae</taxon>
        <taxon>Viteae</taxon>
        <taxon>Vitis</taxon>
    </lineage>
</organism>
<evidence type="ECO:0000313" key="2">
    <source>
        <dbReference type="Proteomes" id="UP000288805"/>
    </source>
</evidence>